<proteinExistence type="predicted"/>
<sequence length="196" mass="21783">MKKYIPVFICIMLAFILLCTTIRSSPSKPINSYPNLPAPIGGEKILITSAGQAAEGTILLKIAENLNLEADYRPRALATDLYDYASVVIVLGYSANGIAHTPRSFAEELTRTDQLVEEAEHMNLPVVLVDLSGEQRENDETEKLFVQIVPFADYYIGLKNVKHPDKLLTTLKKHHVPATLVTRLDDLSTPFNSAFR</sequence>
<protein>
    <recommendedName>
        <fullName evidence="1">DUF6305 domain-containing protein</fullName>
    </recommendedName>
</protein>
<reference evidence="2" key="2">
    <citation type="submission" date="2020-09" db="EMBL/GenBank/DDBJ databases">
        <authorList>
            <person name="Sun Q."/>
            <person name="Zhou Y."/>
        </authorList>
    </citation>
    <scope>NUCLEOTIDE SEQUENCE</scope>
    <source>
        <strain evidence="2">CGMCC 1.15454</strain>
    </source>
</reference>
<keyword evidence="3" id="KW-1185">Reference proteome</keyword>
<evidence type="ECO:0000313" key="2">
    <source>
        <dbReference type="EMBL" id="GGB54017.1"/>
    </source>
</evidence>
<gene>
    <name evidence="2" type="ORF">GCM10011409_34570</name>
</gene>
<dbReference type="InterPro" id="IPR046272">
    <property type="entry name" value="DUF6305"/>
</dbReference>
<name>A0A9W5U0H1_9BACI</name>
<accession>A0A9W5U0H1</accession>
<evidence type="ECO:0000259" key="1">
    <source>
        <dbReference type="Pfam" id="PF19823"/>
    </source>
</evidence>
<dbReference type="Proteomes" id="UP000621492">
    <property type="component" value="Unassembled WGS sequence"/>
</dbReference>
<organism evidence="2 3">
    <name type="scientific">Lentibacillus populi</name>
    <dbReference type="NCBI Taxonomy" id="1827502"/>
    <lineage>
        <taxon>Bacteria</taxon>
        <taxon>Bacillati</taxon>
        <taxon>Bacillota</taxon>
        <taxon>Bacilli</taxon>
        <taxon>Bacillales</taxon>
        <taxon>Bacillaceae</taxon>
        <taxon>Lentibacillus</taxon>
    </lineage>
</organism>
<feature type="domain" description="DUF6305" evidence="1">
    <location>
        <begin position="43"/>
        <end position="195"/>
    </location>
</feature>
<dbReference type="AlphaFoldDB" id="A0A9W5U0H1"/>
<reference evidence="2" key="1">
    <citation type="journal article" date="2014" name="Int. J. Syst. Evol. Microbiol.">
        <title>Complete genome sequence of Corynebacterium casei LMG S-19264T (=DSM 44701T), isolated from a smear-ripened cheese.</title>
        <authorList>
            <consortium name="US DOE Joint Genome Institute (JGI-PGF)"/>
            <person name="Walter F."/>
            <person name="Albersmeier A."/>
            <person name="Kalinowski J."/>
            <person name="Ruckert C."/>
        </authorList>
    </citation>
    <scope>NUCLEOTIDE SEQUENCE</scope>
    <source>
        <strain evidence="2">CGMCC 1.15454</strain>
    </source>
</reference>
<comment type="caution">
    <text evidence="2">The sequence shown here is derived from an EMBL/GenBank/DDBJ whole genome shotgun (WGS) entry which is preliminary data.</text>
</comment>
<dbReference type="Pfam" id="PF19823">
    <property type="entry name" value="DUF6305"/>
    <property type="match status" value="1"/>
</dbReference>
<evidence type="ECO:0000313" key="3">
    <source>
        <dbReference type="Proteomes" id="UP000621492"/>
    </source>
</evidence>
<dbReference type="RefSeq" id="WP_088052996.1">
    <property type="nucleotide sequence ID" value="NZ_BMJD01000035.1"/>
</dbReference>
<dbReference type="EMBL" id="BMJD01000035">
    <property type="protein sequence ID" value="GGB54017.1"/>
    <property type="molecule type" value="Genomic_DNA"/>
</dbReference>